<evidence type="ECO:0000256" key="1">
    <source>
        <dbReference type="ARBA" id="ARBA00022729"/>
    </source>
</evidence>
<name>A0A1V9EGL0_9BACT</name>
<dbReference type="Pfam" id="PF13385">
    <property type="entry name" value="Laminin_G_3"/>
    <property type="match status" value="1"/>
</dbReference>
<dbReference type="EMBL" id="LVXG01000031">
    <property type="protein sequence ID" value="OQP45287.1"/>
    <property type="molecule type" value="Genomic_DNA"/>
</dbReference>
<evidence type="ECO:0000259" key="3">
    <source>
        <dbReference type="SMART" id="SM00560"/>
    </source>
</evidence>
<keyword evidence="2" id="KW-1015">Disulfide bond</keyword>
<evidence type="ECO:0000313" key="5">
    <source>
        <dbReference type="Proteomes" id="UP000192610"/>
    </source>
</evidence>
<dbReference type="PROSITE" id="PS51257">
    <property type="entry name" value="PROKAR_LIPOPROTEIN"/>
    <property type="match status" value="1"/>
</dbReference>
<dbReference type="AlphaFoldDB" id="A0A1V9EGL0"/>
<keyword evidence="1" id="KW-0732">Signal</keyword>
<sequence length="318" mass="34063">MKRTIYLLLVTLVGFTACKKDAPSSARQDLQSAIDEAISLIGSSTEGLVLGQLAPGSKSSLQAKADWATFILNSSGNDDAFANALTTLNAAMEEFKNNTVKAGTPKFGVNAFFNLGSCDSLVPDKSQFTIEVKAKLTDLNTDGTAKLGAFITIDDKAKGILFRYTNTGAVAAYVFTTAYIGATTAANTVVPGQWYHLTYTYNGTTITIYVNGVKKATANVTGGPRPTIIAANSPTRLGMSRNSEWTATDLRSMHGNLKDVRFWNRALTEAEVNTYMNKTLTSAENGLVAYWPFDLNLGNNVTAAIGNFTAVGTNITWE</sequence>
<dbReference type="SUPFAM" id="SSF49899">
    <property type="entry name" value="Concanavalin A-like lectins/glucanases"/>
    <property type="match status" value="1"/>
</dbReference>
<dbReference type="SMART" id="SM00560">
    <property type="entry name" value="LamGL"/>
    <property type="match status" value="1"/>
</dbReference>
<proteinExistence type="predicted"/>
<comment type="caution">
    <text evidence="4">The sequence shown here is derived from an EMBL/GenBank/DDBJ whole genome shotgun (WGS) entry which is preliminary data.</text>
</comment>
<dbReference type="OrthoDB" id="680735at2"/>
<organism evidence="4 5">
    <name type="scientific">Niastella yeongjuensis</name>
    <dbReference type="NCBI Taxonomy" id="354355"/>
    <lineage>
        <taxon>Bacteria</taxon>
        <taxon>Pseudomonadati</taxon>
        <taxon>Bacteroidota</taxon>
        <taxon>Chitinophagia</taxon>
        <taxon>Chitinophagales</taxon>
        <taxon>Chitinophagaceae</taxon>
        <taxon>Niastella</taxon>
    </lineage>
</organism>
<dbReference type="Gene3D" id="2.60.120.200">
    <property type="match status" value="1"/>
</dbReference>
<evidence type="ECO:0000256" key="2">
    <source>
        <dbReference type="ARBA" id="ARBA00023157"/>
    </source>
</evidence>
<gene>
    <name evidence="4" type="ORF">A4H97_32745</name>
</gene>
<dbReference type="Gene3D" id="1.20.1270.90">
    <property type="entry name" value="AF1782-like"/>
    <property type="match status" value="1"/>
</dbReference>
<dbReference type="RefSeq" id="WP_081202371.1">
    <property type="nucleotide sequence ID" value="NZ_FOCZ01000004.1"/>
</dbReference>
<evidence type="ECO:0000313" key="4">
    <source>
        <dbReference type="EMBL" id="OQP45287.1"/>
    </source>
</evidence>
<dbReference type="InterPro" id="IPR013320">
    <property type="entry name" value="ConA-like_dom_sf"/>
</dbReference>
<dbReference type="STRING" id="354355.SAMN05660816_02448"/>
<accession>A0A1V9EGL0</accession>
<reference evidence="5" key="1">
    <citation type="submission" date="2016-04" db="EMBL/GenBank/DDBJ databases">
        <authorList>
            <person name="Chen L."/>
            <person name="Zhuang W."/>
            <person name="Wang G."/>
        </authorList>
    </citation>
    <scope>NUCLEOTIDE SEQUENCE [LARGE SCALE GENOMIC DNA]</scope>
    <source>
        <strain evidence="5">17621</strain>
    </source>
</reference>
<dbReference type="Proteomes" id="UP000192610">
    <property type="component" value="Unassembled WGS sequence"/>
</dbReference>
<protein>
    <recommendedName>
        <fullName evidence="3">LamG-like jellyroll fold domain-containing protein</fullName>
    </recommendedName>
</protein>
<feature type="domain" description="LamG-like jellyroll fold" evidence="3">
    <location>
        <begin position="126"/>
        <end position="270"/>
    </location>
</feature>
<dbReference type="GO" id="GO:0004553">
    <property type="term" value="F:hydrolase activity, hydrolyzing O-glycosyl compounds"/>
    <property type="evidence" value="ECO:0007669"/>
    <property type="project" value="UniProtKB-ARBA"/>
</dbReference>
<dbReference type="InterPro" id="IPR006558">
    <property type="entry name" value="LamG-like"/>
</dbReference>
<dbReference type="GO" id="GO:0005975">
    <property type="term" value="P:carbohydrate metabolic process"/>
    <property type="evidence" value="ECO:0007669"/>
    <property type="project" value="UniProtKB-ARBA"/>
</dbReference>
<keyword evidence="5" id="KW-1185">Reference proteome</keyword>